<dbReference type="GO" id="GO:0016987">
    <property type="term" value="F:sigma factor activity"/>
    <property type="evidence" value="ECO:0007669"/>
    <property type="project" value="UniProtKB-KW"/>
</dbReference>
<feature type="domain" description="RNA polymerase sigma factor 70 region 4 type 2" evidence="6">
    <location>
        <begin position="105"/>
        <end position="155"/>
    </location>
</feature>
<sequence length="163" mass="19284">MTLEDQFSQMVKENEAIIFKVSTVYTRTLEDQQDLYQEIVIQLWRAFGTFRQQARISTWIYRIALNTAITRLRREKRQTQHVPIDQVVLRYAEGTDPVFEEQVKMLYRYIETLNDLDKGIILLYLEEKSHEEIAGIIGISKSNVGTRISRIRQKMKAQLTQDQ</sequence>
<dbReference type="RefSeq" id="WP_099155715.1">
    <property type="nucleotide sequence ID" value="NZ_PDUD01000071.1"/>
</dbReference>
<keyword evidence="2" id="KW-0805">Transcription regulation</keyword>
<dbReference type="Pfam" id="PF08281">
    <property type="entry name" value="Sigma70_r4_2"/>
    <property type="match status" value="1"/>
</dbReference>
<comment type="caution">
    <text evidence="7">The sequence shown here is derived from an EMBL/GenBank/DDBJ whole genome shotgun (WGS) entry which is preliminary data.</text>
</comment>
<dbReference type="PANTHER" id="PTHR43133:SF45">
    <property type="entry name" value="RNA POLYMERASE ECF-TYPE SIGMA FACTOR"/>
    <property type="match status" value="1"/>
</dbReference>
<dbReference type="InterPro" id="IPR013325">
    <property type="entry name" value="RNA_pol_sigma_r2"/>
</dbReference>
<evidence type="ECO:0000313" key="8">
    <source>
        <dbReference type="Proteomes" id="UP000223913"/>
    </source>
</evidence>
<evidence type="ECO:0000256" key="1">
    <source>
        <dbReference type="ARBA" id="ARBA00010641"/>
    </source>
</evidence>
<dbReference type="GO" id="GO:0006352">
    <property type="term" value="P:DNA-templated transcription initiation"/>
    <property type="evidence" value="ECO:0007669"/>
    <property type="project" value="InterPro"/>
</dbReference>
<dbReference type="SUPFAM" id="SSF88659">
    <property type="entry name" value="Sigma3 and sigma4 domains of RNA polymerase sigma factors"/>
    <property type="match status" value="1"/>
</dbReference>
<feature type="domain" description="RNA polymerase sigma-70 region 2" evidence="5">
    <location>
        <begin position="11"/>
        <end position="77"/>
    </location>
</feature>
<reference evidence="7 8" key="1">
    <citation type="submission" date="2017-10" db="EMBL/GenBank/DDBJ databases">
        <title>The draft genome sequence of Lewinella nigricans NBRC 102662.</title>
        <authorList>
            <person name="Wang K."/>
        </authorList>
    </citation>
    <scope>NUCLEOTIDE SEQUENCE [LARGE SCALE GENOMIC DNA]</scope>
    <source>
        <strain evidence="7 8">NBRC 102662</strain>
    </source>
</reference>
<evidence type="ECO:0000313" key="7">
    <source>
        <dbReference type="EMBL" id="PHN00866.1"/>
    </source>
</evidence>
<accession>A0A2D0MXL1</accession>
<dbReference type="SUPFAM" id="SSF88946">
    <property type="entry name" value="Sigma2 domain of RNA polymerase sigma factors"/>
    <property type="match status" value="1"/>
</dbReference>
<dbReference type="InterPro" id="IPR007627">
    <property type="entry name" value="RNA_pol_sigma70_r2"/>
</dbReference>
<dbReference type="AlphaFoldDB" id="A0A2D0MXL1"/>
<dbReference type="InterPro" id="IPR039425">
    <property type="entry name" value="RNA_pol_sigma-70-like"/>
</dbReference>
<evidence type="ECO:0000256" key="4">
    <source>
        <dbReference type="ARBA" id="ARBA00023163"/>
    </source>
</evidence>
<gene>
    <name evidence="7" type="ORF">CRP01_39960</name>
</gene>
<proteinExistence type="inferred from homology"/>
<dbReference type="CDD" id="cd06171">
    <property type="entry name" value="Sigma70_r4"/>
    <property type="match status" value="1"/>
</dbReference>
<name>A0A2D0MXL1_FLAN2</name>
<dbReference type="InterPro" id="IPR013324">
    <property type="entry name" value="RNA_pol_sigma_r3/r4-like"/>
</dbReference>
<dbReference type="OrthoDB" id="9780326at2"/>
<keyword evidence="8" id="KW-1185">Reference proteome</keyword>
<dbReference type="Gene3D" id="1.10.10.10">
    <property type="entry name" value="Winged helix-like DNA-binding domain superfamily/Winged helix DNA-binding domain"/>
    <property type="match status" value="1"/>
</dbReference>
<dbReference type="EMBL" id="PDUD01000071">
    <property type="protein sequence ID" value="PHN00866.1"/>
    <property type="molecule type" value="Genomic_DNA"/>
</dbReference>
<dbReference type="PANTHER" id="PTHR43133">
    <property type="entry name" value="RNA POLYMERASE ECF-TYPE SIGMA FACTO"/>
    <property type="match status" value="1"/>
</dbReference>
<dbReference type="Proteomes" id="UP000223913">
    <property type="component" value="Unassembled WGS sequence"/>
</dbReference>
<comment type="similarity">
    <text evidence="1">Belongs to the sigma-70 factor family. ECF subfamily.</text>
</comment>
<evidence type="ECO:0000256" key="3">
    <source>
        <dbReference type="ARBA" id="ARBA00023082"/>
    </source>
</evidence>
<dbReference type="InterPro" id="IPR013249">
    <property type="entry name" value="RNA_pol_sigma70_r4_t2"/>
</dbReference>
<dbReference type="InterPro" id="IPR014284">
    <property type="entry name" value="RNA_pol_sigma-70_dom"/>
</dbReference>
<protein>
    <submittedName>
        <fullName evidence="7">RNA polymerase subunit sigma-70</fullName>
    </submittedName>
</protein>
<keyword evidence="4" id="KW-0804">Transcription</keyword>
<evidence type="ECO:0000259" key="6">
    <source>
        <dbReference type="Pfam" id="PF08281"/>
    </source>
</evidence>
<dbReference type="InterPro" id="IPR036388">
    <property type="entry name" value="WH-like_DNA-bd_sf"/>
</dbReference>
<dbReference type="Pfam" id="PF04542">
    <property type="entry name" value="Sigma70_r2"/>
    <property type="match status" value="1"/>
</dbReference>
<evidence type="ECO:0000256" key="2">
    <source>
        <dbReference type="ARBA" id="ARBA00023015"/>
    </source>
</evidence>
<dbReference type="NCBIfam" id="TIGR02937">
    <property type="entry name" value="sigma70-ECF"/>
    <property type="match status" value="1"/>
</dbReference>
<evidence type="ECO:0000259" key="5">
    <source>
        <dbReference type="Pfam" id="PF04542"/>
    </source>
</evidence>
<dbReference type="Gene3D" id="1.10.1740.10">
    <property type="match status" value="1"/>
</dbReference>
<dbReference type="GO" id="GO:0003677">
    <property type="term" value="F:DNA binding"/>
    <property type="evidence" value="ECO:0007669"/>
    <property type="project" value="InterPro"/>
</dbReference>
<keyword evidence="3" id="KW-0731">Sigma factor</keyword>
<organism evidence="7 8">
    <name type="scientific">Flavilitoribacter nigricans (strain ATCC 23147 / DSM 23189 / NBRC 102662 / NCIMB 1420 / SS-2)</name>
    <name type="common">Lewinella nigricans</name>
    <dbReference type="NCBI Taxonomy" id="1122177"/>
    <lineage>
        <taxon>Bacteria</taxon>
        <taxon>Pseudomonadati</taxon>
        <taxon>Bacteroidota</taxon>
        <taxon>Saprospiria</taxon>
        <taxon>Saprospirales</taxon>
        <taxon>Lewinellaceae</taxon>
        <taxon>Flavilitoribacter</taxon>
    </lineage>
</organism>